<dbReference type="PANTHER" id="PTHR40465:SF1">
    <property type="entry name" value="DUF6534 DOMAIN-CONTAINING PROTEIN"/>
    <property type="match status" value="1"/>
</dbReference>
<dbReference type="Proteomes" id="UP000814176">
    <property type="component" value="Unassembled WGS sequence"/>
</dbReference>
<proteinExistence type="predicted"/>
<reference evidence="2 3" key="1">
    <citation type="journal article" date="2021" name="Environ. Microbiol.">
        <title>Gene family expansions and transcriptome signatures uncover fungal adaptations to wood decay.</title>
        <authorList>
            <person name="Hage H."/>
            <person name="Miyauchi S."/>
            <person name="Viragh M."/>
            <person name="Drula E."/>
            <person name="Min B."/>
            <person name="Chaduli D."/>
            <person name="Navarro D."/>
            <person name="Favel A."/>
            <person name="Norest M."/>
            <person name="Lesage-Meessen L."/>
            <person name="Balint B."/>
            <person name="Merenyi Z."/>
            <person name="de Eugenio L."/>
            <person name="Morin E."/>
            <person name="Martinez A.T."/>
            <person name="Baldrian P."/>
            <person name="Stursova M."/>
            <person name="Martinez M.J."/>
            <person name="Novotny C."/>
            <person name="Magnuson J.K."/>
            <person name="Spatafora J.W."/>
            <person name="Maurice S."/>
            <person name="Pangilinan J."/>
            <person name="Andreopoulos W."/>
            <person name="LaButti K."/>
            <person name="Hundley H."/>
            <person name="Na H."/>
            <person name="Kuo A."/>
            <person name="Barry K."/>
            <person name="Lipzen A."/>
            <person name="Henrissat B."/>
            <person name="Riley R."/>
            <person name="Ahrendt S."/>
            <person name="Nagy L.G."/>
            <person name="Grigoriev I.V."/>
            <person name="Martin F."/>
            <person name="Rosso M.N."/>
        </authorList>
    </citation>
    <scope>NUCLEOTIDE SEQUENCE [LARGE SCALE GENOMIC DNA]</scope>
    <source>
        <strain evidence="2 3">CIRM-BRFM 1785</strain>
    </source>
</reference>
<evidence type="ECO:0000256" key="1">
    <source>
        <dbReference type="SAM" id="Phobius"/>
    </source>
</evidence>
<dbReference type="PANTHER" id="PTHR40465">
    <property type="entry name" value="CHROMOSOME 1, WHOLE GENOME SHOTGUN SEQUENCE"/>
    <property type="match status" value="1"/>
</dbReference>
<gene>
    <name evidence="2" type="ORF">C8Q71DRAFT_567574</name>
</gene>
<protein>
    <submittedName>
        <fullName evidence="2">Uncharacterized protein</fullName>
    </submittedName>
</protein>
<dbReference type="GeneID" id="72000140"/>
<keyword evidence="1" id="KW-0472">Membrane</keyword>
<dbReference type="RefSeq" id="XP_047779932.1">
    <property type="nucleotide sequence ID" value="XM_047919408.1"/>
</dbReference>
<name>A0ABQ8KKC8_9APHY</name>
<feature type="transmembrane region" description="Helical" evidence="1">
    <location>
        <begin position="72"/>
        <end position="94"/>
    </location>
</feature>
<comment type="caution">
    <text evidence="2">The sequence shown here is derived from an EMBL/GenBank/DDBJ whole genome shotgun (WGS) entry which is preliminary data.</text>
</comment>
<organism evidence="2 3">
    <name type="scientific">Rhodofomes roseus</name>
    <dbReference type="NCBI Taxonomy" id="34475"/>
    <lineage>
        <taxon>Eukaryota</taxon>
        <taxon>Fungi</taxon>
        <taxon>Dikarya</taxon>
        <taxon>Basidiomycota</taxon>
        <taxon>Agaricomycotina</taxon>
        <taxon>Agaricomycetes</taxon>
        <taxon>Polyporales</taxon>
        <taxon>Rhodofomes</taxon>
    </lineage>
</organism>
<dbReference type="EMBL" id="JADCUA010000008">
    <property type="protein sequence ID" value="KAH9837894.1"/>
    <property type="molecule type" value="Genomic_DNA"/>
</dbReference>
<evidence type="ECO:0000313" key="3">
    <source>
        <dbReference type="Proteomes" id="UP000814176"/>
    </source>
</evidence>
<keyword evidence="3" id="KW-1185">Reference proteome</keyword>
<keyword evidence="1" id="KW-0812">Transmembrane</keyword>
<evidence type="ECO:0000313" key="2">
    <source>
        <dbReference type="EMBL" id="KAH9837894.1"/>
    </source>
</evidence>
<accession>A0ABQ8KKC8</accession>
<keyword evidence="1" id="KW-1133">Transmembrane helix</keyword>
<sequence>MNWMLQGVLTVQVYFYYLQFPQDPLRLKVLVYGLFISEWVQWGLVTEDAFITFVSNASSGIVEYYTVVNEWFSLPIMCAIVSVVVQCFFAWRIWGLSRSRVLGGGIVLVCLPIRVALRLWDNTLGTYLPKSN</sequence>
<feature type="transmembrane region" description="Helical" evidence="1">
    <location>
        <begin position="101"/>
        <end position="120"/>
    </location>
</feature>